<feature type="transmembrane region" description="Helical" evidence="6">
    <location>
        <begin position="74"/>
        <end position="92"/>
    </location>
</feature>
<keyword evidence="3 6" id="KW-0812">Transmembrane</keyword>
<evidence type="ECO:0000256" key="5">
    <source>
        <dbReference type="ARBA" id="ARBA00023136"/>
    </source>
</evidence>
<reference evidence="8 9" key="1">
    <citation type="submission" date="2023-09" db="EMBL/GenBank/DDBJ databases">
        <title>Whole genome shotgun sequencing (WGS) of Bosea sp. ZW T0_25, isolated from stored onions (Allium cepa).</title>
        <authorList>
            <person name="Stoll D.A."/>
            <person name="Huch M."/>
        </authorList>
    </citation>
    <scope>NUCLEOTIDE SEQUENCE [LARGE SCALE GENOMIC DNA]</scope>
    <source>
        <strain evidence="8 9">ZW T0_25</strain>
    </source>
</reference>
<comment type="caution">
    <text evidence="8">The sequence shown here is derived from an EMBL/GenBank/DDBJ whole genome shotgun (WGS) entry which is preliminary data.</text>
</comment>
<dbReference type="Proteomes" id="UP001254257">
    <property type="component" value="Unassembled WGS sequence"/>
</dbReference>
<evidence type="ECO:0000256" key="6">
    <source>
        <dbReference type="SAM" id="Phobius"/>
    </source>
</evidence>
<keyword evidence="5 6" id="KW-0472">Membrane</keyword>
<dbReference type="InterPro" id="IPR050638">
    <property type="entry name" value="AA-Vitamin_Transporters"/>
</dbReference>
<sequence length="300" mass="30792">MNQTAGPNGVSVGNFAAALFLAVMWGVSIPVTKLGLLTLPPLTLTGLRFLIAVPLMFLLVAGRQGLPLRAFPRVAALGVLGIGIGQVAQSFGVAGTSASIGTTISAAIPAFVVVFAAIRLRQPVTLIQGIGIVAAFGGIALVAAGRGDGSSAATQTSLAGAGLVLLSTLTIAFYYVWSVELSERYGTVVVAAWSTLFGFLALVPFAVWEALNTPFALTAVSIGSALYLGVMVTVAGLFLWLYLLRTLPARVAASVQYLQPIVGVAVSALMFGDQLGPLFIFGVGLVLTGLTLTVVNKRTA</sequence>
<evidence type="ECO:0000259" key="7">
    <source>
        <dbReference type="Pfam" id="PF00892"/>
    </source>
</evidence>
<feature type="transmembrane region" description="Helical" evidence="6">
    <location>
        <begin position="255"/>
        <end position="272"/>
    </location>
</feature>
<dbReference type="InterPro" id="IPR000620">
    <property type="entry name" value="EamA_dom"/>
</dbReference>
<protein>
    <submittedName>
        <fullName evidence="8">DMT family transporter</fullName>
    </submittedName>
</protein>
<feature type="transmembrane region" description="Helical" evidence="6">
    <location>
        <begin position="12"/>
        <end position="31"/>
    </location>
</feature>
<evidence type="ECO:0000256" key="4">
    <source>
        <dbReference type="ARBA" id="ARBA00022989"/>
    </source>
</evidence>
<feature type="transmembrane region" description="Helical" evidence="6">
    <location>
        <begin position="214"/>
        <end position="243"/>
    </location>
</feature>
<comment type="similarity">
    <text evidence="2">Belongs to the EamA transporter family.</text>
</comment>
<dbReference type="Pfam" id="PF00892">
    <property type="entry name" value="EamA"/>
    <property type="match status" value="2"/>
</dbReference>
<name>A0ABU3S3B0_9HYPH</name>
<gene>
    <name evidence="8" type="ORF">RKE40_04845</name>
</gene>
<feature type="domain" description="EamA" evidence="7">
    <location>
        <begin position="160"/>
        <end position="294"/>
    </location>
</feature>
<evidence type="ECO:0000256" key="1">
    <source>
        <dbReference type="ARBA" id="ARBA00004141"/>
    </source>
</evidence>
<feature type="transmembrane region" description="Helical" evidence="6">
    <location>
        <begin position="98"/>
        <end position="118"/>
    </location>
</feature>
<dbReference type="PANTHER" id="PTHR32322">
    <property type="entry name" value="INNER MEMBRANE TRANSPORTER"/>
    <property type="match status" value="1"/>
</dbReference>
<comment type="subcellular location">
    <subcellularLocation>
        <location evidence="1">Membrane</location>
        <topology evidence="1">Multi-pass membrane protein</topology>
    </subcellularLocation>
</comment>
<feature type="transmembrane region" description="Helical" evidence="6">
    <location>
        <begin position="278"/>
        <end position="295"/>
    </location>
</feature>
<dbReference type="PANTHER" id="PTHR32322:SF2">
    <property type="entry name" value="EAMA DOMAIN-CONTAINING PROTEIN"/>
    <property type="match status" value="1"/>
</dbReference>
<accession>A0ABU3S3B0</accession>
<organism evidence="8 9">
    <name type="scientific">Bosea rubneri</name>
    <dbReference type="NCBI Taxonomy" id="3075434"/>
    <lineage>
        <taxon>Bacteria</taxon>
        <taxon>Pseudomonadati</taxon>
        <taxon>Pseudomonadota</taxon>
        <taxon>Alphaproteobacteria</taxon>
        <taxon>Hyphomicrobiales</taxon>
        <taxon>Boseaceae</taxon>
        <taxon>Bosea</taxon>
    </lineage>
</organism>
<evidence type="ECO:0000256" key="3">
    <source>
        <dbReference type="ARBA" id="ARBA00022692"/>
    </source>
</evidence>
<dbReference type="SUPFAM" id="SSF103481">
    <property type="entry name" value="Multidrug resistance efflux transporter EmrE"/>
    <property type="match status" value="2"/>
</dbReference>
<feature type="domain" description="EamA" evidence="7">
    <location>
        <begin position="17"/>
        <end position="142"/>
    </location>
</feature>
<feature type="transmembrane region" description="Helical" evidence="6">
    <location>
        <begin position="157"/>
        <end position="176"/>
    </location>
</feature>
<feature type="transmembrane region" description="Helical" evidence="6">
    <location>
        <begin position="125"/>
        <end position="145"/>
    </location>
</feature>
<dbReference type="RefSeq" id="WP_316017103.1">
    <property type="nucleotide sequence ID" value="NZ_JAWDID010000004.1"/>
</dbReference>
<keyword evidence="4 6" id="KW-1133">Transmembrane helix</keyword>
<proteinExistence type="inferred from homology"/>
<evidence type="ECO:0000256" key="2">
    <source>
        <dbReference type="ARBA" id="ARBA00007362"/>
    </source>
</evidence>
<feature type="transmembrane region" description="Helical" evidence="6">
    <location>
        <begin position="188"/>
        <end position="208"/>
    </location>
</feature>
<evidence type="ECO:0000313" key="8">
    <source>
        <dbReference type="EMBL" id="MDU0339191.1"/>
    </source>
</evidence>
<feature type="transmembrane region" description="Helical" evidence="6">
    <location>
        <begin position="43"/>
        <end position="62"/>
    </location>
</feature>
<dbReference type="EMBL" id="JAWDID010000004">
    <property type="protein sequence ID" value="MDU0339191.1"/>
    <property type="molecule type" value="Genomic_DNA"/>
</dbReference>
<dbReference type="InterPro" id="IPR037185">
    <property type="entry name" value="EmrE-like"/>
</dbReference>
<evidence type="ECO:0000313" key="9">
    <source>
        <dbReference type="Proteomes" id="UP001254257"/>
    </source>
</evidence>
<keyword evidence="9" id="KW-1185">Reference proteome</keyword>